<dbReference type="GO" id="GO:0016020">
    <property type="term" value="C:membrane"/>
    <property type="evidence" value="ECO:0007669"/>
    <property type="project" value="UniProtKB-SubCell"/>
</dbReference>
<reference evidence="6" key="1">
    <citation type="submission" date="2016-10" db="EMBL/GenBank/DDBJ databases">
        <authorList>
            <person name="Sun J."/>
        </authorList>
    </citation>
    <scope>NUCLEOTIDE SEQUENCE</scope>
    <source>
        <strain evidence="6">GD23</strain>
        <plasmid evidence="6">pGD23-3</plasmid>
    </source>
</reference>
<accession>A0A1U9XF81</accession>
<keyword evidence="3" id="KW-1133">Transmembrane helix</keyword>
<dbReference type="Gene3D" id="3.10.450.230">
    <property type="entry name" value="VirB8 protein"/>
    <property type="match status" value="1"/>
</dbReference>
<evidence type="ECO:0000259" key="5">
    <source>
        <dbReference type="Pfam" id="PF04335"/>
    </source>
</evidence>
<evidence type="ECO:0000256" key="2">
    <source>
        <dbReference type="ARBA" id="ARBA00022692"/>
    </source>
</evidence>
<evidence type="ECO:0000256" key="1">
    <source>
        <dbReference type="ARBA" id="ARBA00004167"/>
    </source>
</evidence>
<dbReference type="InterPro" id="IPR007430">
    <property type="entry name" value="VirB8"/>
</dbReference>
<gene>
    <name evidence="6" type="primary">virB8_1</name>
    <name evidence="6" type="ORF">23-3_00050</name>
</gene>
<name>A0A1U9XF81_ECOLX</name>
<dbReference type="AlphaFoldDB" id="A0A1U9XF81"/>
<dbReference type="EMBL" id="KY075651">
    <property type="protein sequence ID" value="AQZ20157.1"/>
    <property type="molecule type" value="Genomic_DNA"/>
</dbReference>
<geneLocation type="plasmid" evidence="6">
    <name>pGD23-3</name>
</geneLocation>
<sequence>MAQVRFKKMVLDLSGKPAPGYRATEWISTISFDWDKDIKTEKERLVNPLGLQVLSYQPDPEVIK</sequence>
<keyword evidence="4" id="KW-0472">Membrane</keyword>
<evidence type="ECO:0000256" key="3">
    <source>
        <dbReference type="ARBA" id="ARBA00022989"/>
    </source>
</evidence>
<organism evidence="6">
    <name type="scientific">Escherichia coli</name>
    <dbReference type="NCBI Taxonomy" id="562"/>
    <lineage>
        <taxon>Bacteria</taxon>
        <taxon>Pseudomonadati</taxon>
        <taxon>Pseudomonadota</taxon>
        <taxon>Gammaproteobacteria</taxon>
        <taxon>Enterobacterales</taxon>
        <taxon>Enterobacteriaceae</taxon>
        <taxon>Escherichia</taxon>
    </lineage>
</organism>
<evidence type="ECO:0000256" key="4">
    <source>
        <dbReference type="ARBA" id="ARBA00023136"/>
    </source>
</evidence>
<feature type="domain" description="Bacterial virulence protein VirB8" evidence="5">
    <location>
        <begin position="1"/>
        <end position="61"/>
    </location>
</feature>
<dbReference type="SUPFAM" id="SSF54427">
    <property type="entry name" value="NTF2-like"/>
    <property type="match status" value="1"/>
</dbReference>
<dbReference type="CDD" id="cd16424">
    <property type="entry name" value="VirB8"/>
    <property type="match status" value="1"/>
</dbReference>
<keyword evidence="2" id="KW-0812">Transmembrane</keyword>
<evidence type="ECO:0000313" key="6">
    <source>
        <dbReference type="EMBL" id="AQZ20157.1"/>
    </source>
</evidence>
<comment type="subcellular location">
    <subcellularLocation>
        <location evidence="1">Membrane</location>
        <topology evidence="1">Single-pass membrane protein</topology>
    </subcellularLocation>
</comment>
<dbReference type="Pfam" id="PF04335">
    <property type="entry name" value="VirB8"/>
    <property type="match status" value="1"/>
</dbReference>
<keyword evidence="6" id="KW-0614">Plasmid</keyword>
<dbReference type="InterPro" id="IPR032710">
    <property type="entry name" value="NTF2-like_dom_sf"/>
</dbReference>
<proteinExistence type="predicted"/>
<protein>
    <submittedName>
        <fullName evidence="6">Type IV secretion system protein virB8</fullName>
    </submittedName>
</protein>